<gene>
    <name evidence="1" type="ORF">C0Q70_05873</name>
</gene>
<proteinExistence type="predicted"/>
<evidence type="ECO:0000313" key="2">
    <source>
        <dbReference type="Proteomes" id="UP000245119"/>
    </source>
</evidence>
<evidence type="ECO:0000313" key="1">
    <source>
        <dbReference type="EMBL" id="PVD34597.1"/>
    </source>
</evidence>
<dbReference type="AlphaFoldDB" id="A0A2T7PMJ1"/>
<protein>
    <submittedName>
        <fullName evidence="1">Uncharacterized protein</fullName>
    </submittedName>
</protein>
<dbReference type="EMBL" id="PZQS01000003">
    <property type="protein sequence ID" value="PVD34597.1"/>
    <property type="molecule type" value="Genomic_DNA"/>
</dbReference>
<reference evidence="1 2" key="1">
    <citation type="submission" date="2018-04" db="EMBL/GenBank/DDBJ databases">
        <title>The genome of golden apple snail Pomacea canaliculata provides insight into stress tolerance and invasive adaptation.</title>
        <authorList>
            <person name="Liu C."/>
            <person name="Liu B."/>
            <person name="Ren Y."/>
            <person name="Zhang Y."/>
            <person name="Wang H."/>
            <person name="Li S."/>
            <person name="Jiang F."/>
            <person name="Yin L."/>
            <person name="Zhang G."/>
            <person name="Qian W."/>
            <person name="Fan W."/>
        </authorList>
    </citation>
    <scope>NUCLEOTIDE SEQUENCE [LARGE SCALE GENOMIC DNA]</scope>
    <source>
        <strain evidence="1">SZHN2017</strain>
        <tissue evidence="1">Muscle</tissue>
    </source>
</reference>
<dbReference type="Proteomes" id="UP000245119">
    <property type="component" value="Linkage Group LG3"/>
</dbReference>
<keyword evidence="2" id="KW-1185">Reference proteome</keyword>
<name>A0A2T7PMJ1_POMCA</name>
<comment type="caution">
    <text evidence="1">The sequence shown here is derived from an EMBL/GenBank/DDBJ whole genome shotgun (WGS) entry which is preliminary data.</text>
</comment>
<sequence>MPSPLEGTCGPPGCLHDVLVQAAALLRRVQVDFDVARDDGLRLAPDVELVVDGHDALGDDLDDDEGLALLEDQLHVLVDGVEVRGTGVVRPRAVGVDEGHVSVDLFVVVLDVDVLADVLGVDGRQLGQEQRAQVLLPLRLGAQLDCKTQKAIPTMSGLMEDLWGLAKMEGLRFWLQGVGFLTVHTETTVPAE</sequence>
<organism evidence="1 2">
    <name type="scientific">Pomacea canaliculata</name>
    <name type="common">Golden apple snail</name>
    <dbReference type="NCBI Taxonomy" id="400727"/>
    <lineage>
        <taxon>Eukaryota</taxon>
        <taxon>Metazoa</taxon>
        <taxon>Spiralia</taxon>
        <taxon>Lophotrochozoa</taxon>
        <taxon>Mollusca</taxon>
        <taxon>Gastropoda</taxon>
        <taxon>Caenogastropoda</taxon>
        <taxon>Architaenioglossa</taxon>
        <taxon>Ampullarioidea</taxon>
        <taxon>Ampullariidae</taxon>
        <taxon>Pomacea</taxon>
    </lineage>
</organism>
<accession>A0A2T7PMJ1</accession>